<reference evidence="1" key="1">
    <citation type="journal article" date="2021" name="Front. Microbiol.">
        <title>Comprehensive Comparative Genomics and Phenotyping of Methylobacterium Species.</title>
        <authorList>
            <person name="Alessa O."/>
            <person name="Ogura Y."/>
            <person name="Fujitani Y."/>
            <person name="Takami H."/>
            <person name="Hayashi T."/>
            <person name="Sahin N."/>
            <person name="Tani A."/>
        </authorList>
    </citation>
    <scope>NUCLEOTIDE SEQUENCE</scope>
    <source>
        <strain evidence="1">DSM 23674</strain>
    </source>
</reference>
<keyword evidence="2" id="KW-1185">Reference proteome</keyword>
<evidence type="ECO:0000313" key="1">
    <source>
        <dbReference type="EMBL" id="GJE57255.1"/>
    </source>
</evidence>
<gene>
    <name evidence="1" type="ORF">EKPJFOCH_3769</name>
</gene>
<sequence>MRTMSLQAHRPARDWQLAAAAGFVALTVFAAAIDSRTAFIDRSVAGPSSAERVVAPLTTSELAREMMTHD</sequence>
<proteinExistence type="predicted"/>
<protein>
    <submittedName>
        <fullName evidence="1">Uncharacterized protein</fullName>
    </submittedName>
</protein>
<dbReference type="EMBL" id="BPRA01000020">
    <property type="protein sequence ID" value="GJE57255.1"/>
    <property type="molecule type" value="Genomic_DNA"/>
</dbReference>
<reference evidence="1" key="2">
    <citation type="submission" date="2021-08" db="EMBL/GenBank/DDBJ databases">
        <authorList>
            <person name="Tani A."/>
            <person name="Ola A."/>
            <person name="Ogura Y."/>
            <person name="Katsura K."/>
            <person name="Hayashi T."/>
        </authorList>
    </citation>
    <scope>NUCLEOTIDE SEQUENCE</scope>
    <source>
        <strain evidence="1">DSM 23674</strain>
    </source>
</reference>
<evidence type="ECO:0000313" key="2">
    <source>
        <dbReference type="Proteomes" id="UP001055101"/>
    </source>
</evidence>
<name>A0ABQ4TTN1_9HYPH</name>
<comment type="caution">
    <text evidence="1">The sequence shown here is derived from an EMBL/GenBank/DDBJ whole genome shotgun (WGS) entry which is preliminary data.</text>
</comment>
<dbReference type="RefSeq" id="WP_147819322.1">
    <property type="nucleotide sequence ID" value="NZ_BPRA01000020.1"/>
</dbReference>
<organism evidence="1 2">
    <name type="scientific">Methylobacterium thuringiense</name>
    <dbReference type="NCBI Taxonomy" id="1003091"/>
    <lineage>
        <taxon>Bacteria</taxon>
        <taxon>Pseudomonadati</taxon>
        <taxon>Pseudomonadota</taxon>
        <taxon>Alphaproteobacteria</taxon>
        <taxon>Hyphomicrobiales</taxon>
        <taxon>Methylobacteriaceae</taxon>
        <taxon>Methylobacterium</taxon>
    </lineage>
</organism>
<accession>A0ABQ4TTN1</accession>
<dbReference type="Proteomes" id="UP001055101">
    <property type="component" value="Unassembled WGS sequence"/>
</dbReference>